<evidence type="ECO:0000256" key="2">
    <source>
        <dbReference type="ARBA" id="ARBA00022723"/>
    </source>
</evidence>
<dbReference type="InterPro" id="IPR002933">
    <property type="entry name" value="Peptidase_M20"/>
</dbReference>
<dbReference type="Pfam" id="PF01546">
    <property type="entry name" value="Peptidase_M20"/>
    <property type="match status" value="1"/>
</dbReference>
<dbReference type="GO" id="GO:0006508">
    <property type="term" value="P:proteolysis"/>
    <property type="evidence" value="ECO:0007669"/>
    <property type="project" value="UniProtKB-KW"/>
</dbReference>
<evidence type="ECO:0000313" key="5">
    <source>
        <dbReference type="EMBL" id="KYG29525.1"/>
    </source>
</evidence>
<dbReference type="SUPFAM" id="SSF53187">
    <property type="entry name" value="Zn-dependent exopeptidases"/>
    <property type="match status" value="1"/>
</dbReference>
<dbReference type="InterPro" id="IPR051458">
    <property type="entry name" value="Cyt/Met_Dipeptidase"/>
</dbReference>
<evidence type="ECO:0000259" key="4">
    <source>
        <dbReference type="Pfam" id="PF07687"/>
    </source>
</evidence>
<evidence type="ECO:0000256" key="1">
    <source>
        <dbReference type="ARBA" id="ARBA00022670"/>
    </source>
</evidence>
<keyword evidence="6" id="KW-1185">Reference proteome</keyword>
<dbReference type="InterPro" id="IPR011650">
    <property type="entry name" value="Peptidase_M20_dimer"/>
</dbReference>
<keyword evidence="2" id="KW-0479">Metal-binding</keyword>
<comment type="caution">
    <text evidence="5">The sequence shown here is derived from an EMBL/GenBank/DDBJ whole genome shotgun (WGS) entry which is preliminary data.</text>
</comment>
<protein>
    <recommendedName>
        <fullName evidence="4">Peptidase M20 dimerisation domain-containing protein</fullName>
    </recommendedName>
</protein>
<name>A0A162DG93_9BACI</name>
<dbReference type="GO" id="GO:0008233">
    <property type="term" value="F:peptidase activity"/>
    <property type="evidence" value="ECO:0007669"/>
    <property type="project" value="UniProtKB-KW"/>
</dbReference>
<dbReference type="PANTHER" id="PTHR43270:SF8">
    <property type="entry name" value="DI- AND TRIPEPTIDASE DUG2-RELATED"/>
    <property type="match status" value="1"/>
</dbReference>
<dbReference type="Gene3D" id="3.30.70.360">
    <property type="match status" value="1"/>
</dbReference>
<evidence type="ECO:0000256" key="3">
    <source>
        <dbReference type="ARBA" id="ARBA00022801"/>
    </source>
</evidence>
<keyword evidence="1" id="KW-0645">Protease</keyword>
<dbReference type="GO" id="GO:0009089">
    <property type="term" value="P:lysine biosynthetic process via diaminopimelate"/>
    <property type="evidence" value="ECO:0007669"/>
    <property type="project" value="TreeGrafter"/>
</dbReference>
<dbReference type="OrthoDB" id="9761532at2"/>
<dbReference type="Pfam" id="PF07687">
    <property type="entry name" value="M20_dimer"/>
    <property type="match status" value="1"/>
</dbReference>
<dbReference type="Proteomes" id="UP000075806">
    <property type="component" value="Unassembled WGS sequence"/>
</dbReference>
<dbReference type="PANTHER" id="PTHR43270">
    <property type="entry name" value="BETA-ALA-HIS DIPEPTIDASE"/>
    <property type="match status" value="1"/>
</dbReference>
<dbReference type="EMBL" id="LTAO01000023">
    <property type="protein sequence ID" value="KYG29525.1"/>
    <property type="molecule type" value="Genomic_DNA"/>
</dbReference>
<proteinExistence type="predicted"/>
<keyword evidence="3" id="KW-0378">Hydrolase</keyword>
<dbReference type="RefSeq" id="WP_061949321.1">
    <property type="nucleotide sequence ID" value="NZ_LTAO01000023.1"/>
</dbReference>
<organism evidence="5 6">
    <name type="scientific">Alkalihalobacillus trypoxylicola</name>
    <dbReference type="NCBI Taxonomy" id="519424"/>
    <lineage>
        <taxon>Bacteria</taxon>
        <taxon>Bacillati</taxon>
        <taxon>Bacillota</taxon>
        <taxon>Bacilli</taxon>
        <taxon>Bacillales</taxon>
        <taxon>Bacillaceae</taxon>
        <taxon>Alkalihalobacillus</taxon>
    </lineage>
</organism>
<dbReference type="GO" id="GO:0005829">
    <property type="term" value="C:cytosol"/>
    <property type="evidence" value="ECO:0007669"/>
    <property type="project" value="TreeGrafter"/>
</dbReference>
<feature type="domain" description="Peptidase M20 dimerisation" evidence="4">
    <location>
        <begin position="197"/>
        <end position="355"/>
    </location>
</feature>
<dbReference type="GO" id="GO:0046872">
    <property type="term" value="F:metal ion binding"/>
    <property type="evidence" value="ECO:0007669"/>
    <property type="project" value="UniProtKB-KW"/>
</dbReference>
<sequence length="459" mass="51027">MLYMFDQIPELEKQWENMLQELQELIAIPSIAAQNKGSDKAINLLSQLFKQAGASVEVLTEHRGFPVLSVLFEAGPEGDSEKTLLFYNHYDVQPADPIEEWNSEPFRLTETEELLIGRGIGDNKGDIIARLTAVKLLKEELGYSPCRIKFLIEGEEEIGSPSLAACLEQYQEHFASDVCVWEFGNKDENERLNVVAGLKGMAYFELSVQTSESDIHSSQGVFIDNAAWRLTHALTTLRDSNGQVLIKGFYDDIIKATEQEIATAASLPFDGEEIKARLGLKQPFLSERRGTNPNYDKAYEPTVNLCGITSGYSGEGAKAVLPYKAAAKVDFRLVPGQDPDKISKLLRKHLDDNGFEDVVINQLNGQRAYRSNPSDPFVDMVLDTAAEVYENPPLLIPTHPGSGPMYEIGHLLKVPIISTGIGWIGSNYHAPNESIRKADMVEGIIHIKEIIKRFSGEVK</sequence>
<evidence type="ECO:0000313" key="6">
    <source>
        <dbReference type="Proteomes" id="UP000075806"/>
    </source>
</evidence>
<dbReference type="AlphaFoldDB" id="A0A162DG93"/>
<reference evidence="5" key="1">
    <citation type="submission" date="2016-02" db="EMBL/GenBank/DDBJ databases">
        <title>Genome sequence of Bacillus trypoxylicola KCTC 13244(T).</title>
        <authorList>
            <person name="Jeong H."/>
            <person name="Park S.-H."/>
            <person name="Choi S.-K."/>
        </authorList>
    </citation>
    <scope>NUCLEOTIDE SEQUENCE [LARGE SCALE GENOMIC DNA]</scope>
    <source>
        <strain evidence="5">KCTC 13244</strain>
    </source>
</reference>
<dbReference type="Gene3D" id="3.40.630.10">
    <property type="entry name" value="Zn peptidases"/>
    <property type="match status" value="1"/>
</dbReference>
<gene>
    <name evidence="5" type="ORF">AZF04_08370</name>
</gene>
<accession>A0A162DG93</accession>
<dbReference type="STRING" id="519424.AZF04_08370"/>
<dbReference type="GO" id="GO:0009014">
    <property type="term" value="F:succinyl-diaminopimelate desuccinylase activity"/>
    <property type="evidence" value="ECO:0007669"/>
    <property type="project" value="TreeGrafter"/>
</dbReference>